<dbReference type="Pfam" id="PF20554">
    <property type="entry name" value="DUF6766"/>
    <property type="match status" value="1"/>
</dbReference>
<gene>
    <name evidence="3" type="ORF">JO379_004701</name>
</gene>
<evidence type="ECO:0000256" key="1">
    <source>
        <dbReference type="SAM" id="MobiDB-lite"/>
    </source>
</evidence>
<evidence type="ECO:0000313" key="3">
    <source>
        <dbReference type="EMBL" id="MBP2405232.1"/>
    </source>
</evidence>
<feature type="region of interest" description="Disordered" evidence="1">
    <location>
        <begin position="103"/>
        <end position="131"/>
    </location>
</feature>
<evidence type="ECO:0000313" key="4">
    <source>
        <dbReference type="Proteomes" id="UP001519291"/>
    </source>
</evidence>
<feature type="compositionally biased region" description="Basic and acidic residues" evidence="1">
    <location>
        <begin position="1"/>
        <end position="12"/>
    </location>
</feature>
<dbReference type="InterPro" id="IPR046657">
    <property type="entry name" value="DUF6766"/>
</dbReference>
<sequence>MKEPTGDEEQRQHTPPQRSFLRDNGLGLAFGIGFLLTLVGQAIAGHAEFNSQLVDEGLARVDFGGYVTSSDFAVDVTENWQSEYLQFFLYIFVTVWLVQRGSPESKEPHKAGTESDKEQMVGEHAKQDSPRWAKKRGWRQTTYARSLGMVMGTIFLLSWLAQSVTGVAAHNERQLRELQAPNSWGEYLVLPDFWDRTLQNWQSELLAVASMAVLSIYLRQRGSPESKPVGAAHTATGVEG</sequence>
<protein>
    <submittedName>
        <fullName evidence="3">Membrane protein implicated in regulation of membrane protease activity</fullName>
    </submittedName>
</protein>
<dbReference type="GO" id="GO:0008233">
    <property type="term" value="F:peptidase activity"/>
    <property type="evidence" value="ECO:0007669"/>
    <property type="project" value="UniProtKB-KW"/>
</dbReference>
<reference evidence="3 4" key="1">
    <citation type="submission" date="2021-03" db="EMBL/GenBank/DDBJ databases">
        <title>Sequencing the genomes of 1000 actinobacteria strains.</title>
        <authorList>
            <person name="Klenk H.-P."/>
        </authorList>
    </citation>
    <scope>NUCLEOTIDE SEQUENCE [LARGE SCALE GENOMIC DNA]</scope>
    <source>
        <strain evidence="3 4">DSM 41480</strain>
    </source>
</reference>
<accession>A0ABS4Y8W5</accession>
<keyword evidence="2" id="KW-0472">Membrane</keyword>
<name>A0ABS4Y8W5_9ACTN</name>
<evidence type="ECO:0000256" key="2">
    <source>
        <dbReference type="SAM" id="Phobius"/>
    </source>
</evidence>
<dbReference type="GeneID" id="91571563"/>
<keyword evidence="3" id="KW-0378">Hydrolase</keyword>
<keyword evidence="3" id="KW-0645">Protease</keyword>
<keyword evidence="4" id="KW-1185">Reference proteome</keyword>
<dbReference type="RefSeq" id="WP_209516869.1">
    <property type="nucleotide sequence ID" value="NZ_JAGIOH010000001.1"/>
</dbReference>
<keyword evidence="2" id="KW-0812">Transmembrane</keyword>
<keyword evidence="2" id="KW-1133">Transmembrane helix</keyword>
<dbReference type="EMBL" id="JAGIOH010000001">
    <property type="protein sequence ID" value="MBP2405232.1"/>
    <property type="molecule type" value="Genomic_DNA"/>
</dbReference>
<dbReference type="GO" id="GO:0006508">
    <property type="term" value="P:proteolysis"/>
    <property type="evidence" value="ECO:0007669"/>
    <property type="project" value="UniProtKB-KW"/>
</dbReference>
<proteinExistence type="predicted"/>
<feature type="region of interest" description="Disordered" evidence="1">
    <location>
        <begin position="1"/>
        <end position="20"/>
    </location>
</feature>
<feature type="transmembrane region" description="Helical" evidence="2">
    <location>
        <begin position="25"/>
        <end position="44"/>
    </location>
</feature>
<comment type="caution">
    <text evidence="3">The sequence shown here is derived from an EMBL/GenBank/DDBJ whole genome shotgun (WGS) entry which is preliminary data.</text>
</comment>
<dbReference type="Proteomes" id="UP001519291">
    <property type="component" value="Unassembled WGS sequence"/>
</dbReference>
<organism evidence="3 4">
    <name type="scientific">Streptomyces syringium</name>
    <dbReference type="NCBI Taxonomy" id="76729"/>
    <lineage>
        <taxon>Bacteria</taxon>
        <taxon>Bacillati</taxon>
        <taxon>Actinomycetota</taxon>
        <taxon>Actinomycetes</taxon>
        <taxon>Kitasatosporales</taxon>
        <taxon>Streptomycetaceae</taxon>
        <taxon>Streptomyces</taxon>
    </lineage>
</organism>